<dbReference type="AlphaFoldDB" id="K8EFT3"/>
<dbReference type="HAMAP" id="MF_00379">
    <property type="entry name" value="GTPase_MnmE"/>
    <property type="match status" value="1"/>
</dbReference>
<dbReference type="STRING" id="41875.K8EFT3"/>
<dbReference type="GO" id="GO:0005829">
    <property type="term" value="C:cytosol"/>
    <property type="evidence" value="ECO:0007669"/>
    <property type="project" value="TreeGrafter"/>
</dbReference>
<evidence type="ECO:0000313" key="15">
    <source>
        <dbReference type="EMBL" id="CCO16871.1"/>
    </source>
</evidence>
<evidence type="ECO:0000256" key="3">
    <source>
        <dbReference type="ARBA" id="ARBA00022694"/>
    </source>
</evidence>
<dbReference type="GO" id="GO:0046872">
    <property type="term" value="F:metal ion binding"/>
    <property type="evidence" value="ECO:0007669"/>
    <property type="project" value="UniProtKB-KW"/>
</dbReference>
<dbReference type="EMBL" id="FO082274">
    <property type="protein sequence ID" value="CCO16871.1"/>
    <property type="molecule type" value="Genomic_DNA"/>
</dbReference>
<keyword evidence="5 10" id="KW-0547">Nucleotide-binding</keyword>
<organism evidence="15 16">
    <name type="scientific">Bathycoccus prasinos</name>
    <dbReference type="NCBI Taxonomy" id="41875"/>
    <lineage>
        <taxon>Eukaryota</taxon>
        <taxon>Viridiplantae</taxon>
        <taxon>Chlorophyta</taxon>
        <taxon>Mamiellophyceae</taxon>
        <taxon>Mamiellales</taxon>
        <taxon>Bathycoccaceae</taxon>
        <taxon>Bathycoccus</taxon>
    </lineage>
</organism>
<evidence type="ECO:0000256" key="5">
    <source>
        <dbReference type="ARBA" id="ARBA00022741"/>
    </source>
</evidence>
<dbReference type="KEGG" id="bpg:Bathy05g04490"/>
<evidence type="ECO:0000256" key="10">
    <source>
        <dbReference type="RuleBase" id="RU003313"/>
    </source>
</evidence>
<feature type="compositionally biased region" description="Low complexity" evidence="11">
    <location>
        <begin position="293"/>
        <end position="311"/>
    </location>
</feature>
<dbReference type="GeneID" id="19015952"/>
<dbReference type="InterPro" id="IPR027266">
    <property type="entry name" value="TrmE/GcvT-like"/>
</dbReference>
<dbReference type="PANTHER" id="PTHR42714:SF2">
    <property type="entry name" value="TRNA MODIFICATION GTPASE GTPBP3, MITOCHONDRIAL"/>
    <property type="match status" value="1"/>
</dbReference>
<dbReference type="InterPro" id="IPR018948">
    <property type="entry name" value="GTP-bd_TrmE_N"/>
</dbReference>
<dbReference type="InterPro" id="IPR006073">
    <property type="entry name" value="GTP-bd"/>
</dbReference>
<dbReference type="InterPro" id="IPR031168">
    <property type="entry name" value="G_TrmE"/>
</dbReference>
<gene>
    <name evidence="15" type="ORF">Bathy05g04490</name>
</gene>
<evidence type="ECO:0000256" key="8">
    <source>
        <dbReference type="ARBA" id="ARBA00022958"/>
    </source>
</evidence>
<dbReference type="eggNOG" id="KOG1191">
    <property type="taxonomic scope" value="Eukaryota"/>
</dbReference>
<dbReference type="Gene3D" id="1.20.120.430">
    <property type="entry name" value="tRNA modification GTPase MnmE domain 2"/>
    <property type="match status" value="1"/>
</dbReference>
<name>K8EFT3_9CHLO</name>
<comment type="similarity">
    <text evidence="2 10">Belongs to the TRAFAC class TrmE-Era-EngA-EngB-Septin-like GTPase superfamily. TrmE GTPase family.</text>
</comment>
<proteinExistence type="inferred from homology"/>
<dbReference type="SUPFAM" id="SSF116878">
    <property type="entry name" value="TrmE connector domain"/>
    <property type="match status" value="1"/>
</dbReference>
<dbReference type="InterPro" id="IPR027368">
    <property type="entry name" value="MnmE_dom2"/>
</dbReference>
<feature type="region of interest" description="Disordered" evidence="11">
    <location>
        <begin position="291"/>
        <end position="319"/>
    </location>
</feature>
<dbReference type="Pfam" id="PF01926">
    <property type="entry name" value="MMR_HSR1"/>
    <property type="match status" value="1"/>
</dbReference>
<dbReference type="GO" id="GO:0005525">
    <property type="term" value="F:GTP binding"/>
    <property type="evidence" value="ECO:0007669"/>
    <property type="project" value="UniProtKB-KW"/>
</dbReference>
<dbReference type="CDD" id="cd04164">
    <property type="entry name" value="trmE"/>
    <property type="match status" value="1"/>
</dbReference>
<keyword evidence="9 10" id="KW-0342">GTP-binding</keyword>
<keyword evidence="3 10" id="KW-0819">tRNA processing</keyword>
<accession>K8EFT3</accession>
<dbReference type="GO" id="GO:0009507">
    <property type="term" value="C:chloroplast"/>
    <property type="evidence" value="ECO:0007669"/>
    <property type="project" value="UniProtKB-SubCell"/>
</dbReference>
<dbReference type="InterPro" id="IPR005225">
    <property type="entry name" value="Small_GTP-bd"/>
</dbReference>
<dbReference type="GO" id="GO:0003924">
    <property type="term" value="F:GTPase activity"/>
    <property type="evidence" value="ECO:0007669"/>
    <property type="project" value="InterPro"/>
</dbReference>
<comment type="subcellular location">
    <subcellularLocation>
        <location evidence="1">Plastid</location>
        <location evidence="1">Chloroplast</location>
    </subcellularLocation>
</comment>
<evidence type="ECO:0000256" key="4">
    <source>
        <dbReference type="ARBA" id="ARBA00022723"/>
    </source>
</evidence>
<evidence type="ECO:0000313" key="16">
    <source>
        <dbReference type="Proteomes" id="UP000198341"/>
    </source>
</evidence>
<dbReference type="CDD" id="cd14858">
    <property type="entry name" value="TrmE_N"/>
    <property type="match status" value="1"/>
</dbReference>
<dbReference type="GO" id="GO:0002098">
    <property type="term" value="P:tRNA wobble uridine modification"/>
    <property type="evidence" value="ECO:0007669"/>
    <property type="project" value="TreeGrafter"/>
</dbReference>
<dbReference type="GO" id="GO:0030488">
    <property type="term" value="P:tRNA methylation"/>
    <property type="evidence" value="ECO:0007669"/>
    <property type="project" value="TreeGrafter"/>
</dbReference>
<keyword evidence="6" id="KW-0378">Hydrolase</keyword>
<keyword evidence="7" id="KW-0460">Magnesium</keyword>
<feature type="domain" description="MnmE helical" evidence="14">
    <location>
        <begin position="140"/>
        <end position="521"/>
    </location>
</feature>
<evidence type="ECO:0000256" key="6">
    <source>
        <dbReference type="ARBA" id="ARBA00022801"/>
    </source>
</evidence>
<dbReference type="InterPro" id="IPR027417">
    <property type="entry name" value="P-loop_NTPase"/>
</dbReference>
<dbReference type="PRINTS" id="PR00326">
    <property type="entry name" value="GTP1OBG"/>
</dbReference>
<feature type="domain" description="GTP-binding protein TrmE N-terminal" evidence="13">
    <location>
        <begin position="14"/>
        <end position="137"/>
    </location>
</feature>
<dbReference type="Proteomes" id="UP000198341">
    <property type="component" value="Chromosome 5"/>
</dbReference>
<keyword evidence="16" id="KW-1185">Reference proteome</keyword>
<dbReference type="RefSeq" id="XP_007513313.1">
    <property type="nucleotide sequence ID" value="XM_007513251.1"/>
</dbReference>
<dbReference type="Gene3D" id="3.30.1360.120">
    <property type="entry name" value="Probable tRNA modification gtpase trme, domain 1"/>
    <property type="match status" value="1"/>
</dbReference>
<dbReference type="InterPro" id="IPR004520">
    <property type="entry name" value="GTPase_MnmE"/>
</dbReference>
<protein>
    <submittedName>
        <fullName evidence="15">tRNA modification GTPase TrmE</fullName>
    </submittedName>
</protein>
<evidence type="ECO:0000259" key="12">
    <source>
        <dbReference type="Pfam" id="PF01926"/>
    </source>
</evidence>
<dbReference type="Gene3D" id="3.40.50.300">
    <property type="entry name" value="P-loop containing nucleotide triphosphate hydrolases"/>
    <property type="match status" value="1"/>
</dbReference>
<evidence type="ECO:0000256" key="2">
    <source>
        <dbReference type="ARBA" id="ARBA00011043"/>
    </source>
</evidence>
<dbReference type="GO" id="GO:0042802">
    <property type="term" value="F:identical protein binding"/>
    <property type="evidence" value="ECO:0007669"/>
    <property type="project" value="UniProtKB-ARBA"/>
</dbReference>
<dbReference type="SUPFAM" id="SSF52540">
    <property type="entry name" value="P-loop containing nucleoside triphosphate hydrolases"/>
    <property type="match status" value="1"/>
</dbReference>
<evidence type="ECO:0000259" key="13">
    <source>
        <dbReference type="Pfam" id="PF10396"/>
    </source>
</evidence>
<dbReference type="NCBIfam" id="TIGR00450">
    <property type="entry name" value="mnmE_trmE_thdF"/>
    <property type="match status" value="1"/>
</dbReference>
<keyword evidence="8" id="KW-0630">Potassium</keyword>
<sequence>MATTMENSSSNNDTIVAIATPIVPQLGGVSIVRISGENAREIANEIFKPTGKRKDCFQSHVVLHGTIVNNNDGEVIDEVLLLPMLKPRSYTAEDVVEIHTHGGSVCAARVLDACLRTNACRLARNGEFTMRAFLNGRLDLSQAEAVHSLIRAETDEAAVQALKTLRGGLSNDVKEARRRMIDVLAELEARLDFDDEMVPLDVDKIAKEVDEAKEVALSALKTSQKNASLSVGCTLAIVGRPNAGKSRLLNRWTKSERSIVTDVEGTTRDVVEAAVNVSGVKVTLLDTAGIRGGSSRSSSNSSNSNGSSGSDDSNKEEETEIIDKVEAVGIERSKIAARGADLCAFVLDASRGWERADETVWREALDVAKNVIFVANKMDDITENASLIEEMKSDPSGKMKPFLTNQLRVPEYVLDKCNLNNVVFLSAKEGFGIEDLESKVSNAFESGLSSVEGDAYFVSSRQSEALKHAVEAMERVKESALNDLPVDFWTIDLREAAVALGEVTGEDVSEDILGTIFERFCIGK</sequence>
<dbReference type="NCBIfam" id="TIGR00231">
    <property type="entry name" value="small_GTP"/>
    <property type="match status" value="1"/>
</dbReference>
<evidence type="ECO:0000256" key="11">
    <source>
        <dbReference type="SAM" id="MobiDB-lite"/>
    </source>
</evidence>
<dbReference type="FunFam" id="3.30.1360.120:FF:000003">
    <property type="entry name" value="tRNA modification GTPase MnmE"/>
    <property type="match status" value="1"/>
</dbReference>
<dbReference type="OrthoDB" id="188276at2759"/>
<dbReference type="Pfam" id="PF10396">
    <property type="entry name" value="TrmE_N"/>
    <property type="match status" value="1"/>
</dbReference>
<keyword evidence="4" id="KW-0479">Metal-binding</keyword>
<evidence type="ECO:0000259" key="14">
    <source>
        <dbReference type="Pfam" id="PF12631"/>
    </source>
</evidence>
<dbReference type="PANTHER" id="PTHR42714">
    <property type="entry name" value="TRNA MODIFICATION GTPASE GTPBP3"/>
    <property type="match status" value="1"/>
</dbReference>
<dbReference type="InterPro" id="IPR025867">
    <property type="entry name" value="MnmE_helical"/>
</dbReference>
<evidence type="ECO:0000256" key="7">
    <source>
        <dbReference type="ARBA" id="ARBA00022842"/>
    </source>
</evidence>
<evidence type="ECO:0000256" key="1">
    <source>
        <dbReference type="ARBA" id="ARBA00004229"/>
    </source>
</evidence>
<dbReference type="Pfam" id="PF12631">
    <property type="entry name" value="MnmE_helical"/>
    <property type="match status" value="1"/>
</dbReference>
<reference evidence="15 16" key="1">
    <citation type="submission" date="2011-10" db="EMBL/GenBank/DDBJ databases">
        <authorList>
            <person name="Genoscope - CEA"/>
        </authorList>
    </citation>
    <scope>NUCLEOTIDE SEQUENCE [LARGE SCALE GENOMIC DNA]</scope>
    <source>
        <strain evidence="15 16">RCC 1105</strain>
    </source>
</reference>
<feature type="domain" description="G" evidence="12">
    <location>
        <begin position="235"/>
        <end position="377"/>
    </location>
</feature>
<evidence type="ECO:0000256" key="9">
    <source>
        <dbReference type="ARBA" id="ARBA00023134"/>
    </source>
</evidence>